<dbReference type="Proteomes" id="UP000298180">
    <property type="component" value="Unassembled WGS sequence"/>
</dbReference>
<dbReference type="Pfam" id="PF11379">
    <property type="entry name" value="DUF3182"/>
    <property type="match status" value="1"/>
</dbReference>
<keyword evidence="2" id="KW-1185">Reference proteome</keyword>
<evidence type="ECO:0000313" key="1">
    <source>
        <dbReference type="EMBL" id="TFZ07498.1"/>
    </source>
</evidence>
<organism evidence="1 2">
    <name type="scientific">Ramlibacter henchirensis</name>
    <dbReference type="NCBI Taxonomy" id="204072"/>
    <lineage>
        <taxon>Bacteria</taxon>
        <taxon>Pseudomonadati</taxon>
        <taxon>Pseudomonadota</taxon>
        <taxon>Betaproteobacteria</taxon>
        <taxon>Burkholderiales</taxon>
        <taxon>Comamonadaceae</taxon>
        <taxon>Ramlibacter</taxon>
    </lineage>
</organism>
<evidence type="ECO:0000313" key="2">
    <source>
        <dbReference type="Proteomes" id="UP000298180"/>
    </source>
</evidence>
<dbReference type="EMBL" id="SMLM01000001">
    <property type="protein sequence ID" value="TFZ07498.1"/>
    <property type="molecule type" value="Genomic_DNA"/>
</dbReference>
<dbReference type="AlphaFoldDB" id="A0A4Z0CAQ4"/>
<accession>A0A4Z0CAQ4</accession>
<protein>
    <submittedName>
        <fullName evidence="1">DUF3182 family protein</fullName>
    </submittedName>
</protein>
<comment type="caution">
    <text evidence="1">The sequence shown here is derived from an EMBL/GenBank/DDBJ whole genome shotgun (WGS) entry which is preliminary data.</text>
</comment>
<gene>
    <name evidence="1" type="ORF">EZ313_05525</name>
</gene>
<sequence>MSSAVLSADAAVRGTVVALAPDGSEPGCTHDRVTLAGFVRAIARLKGYEDAGVYEPGRSYEGSVYFVPSDTITSQQAARLGIRGPSDLFGGVVPQPFMATKAISHSLVDPTAASPRGWNPDFAARLGDVLLDGHSAFSRDDAHRAGLRLLQKGPVRVKPVRGKGGAGQSVARDASELQSVLQQLDADEIEVHGVVLEEQLADVRTFSVGQVQLDDLVASYWGVQRLTRSNTGQEVFGGSDLTVVRGGFDALLGQGPAPEFDHAIAQARRYDEAAHACFPGFFASRRNYDVALGHCTRGRWRSGVLEQSWRVGGATGPELAALDVFRREPARKRVRAMGVEIFGDSPEPPPHAIVHYRGEDPKAGPLTKYTVVDPDVHPS</sequence>
<dbReference type="OrthoDB" id="8648979at2"/>
<name>A0A4Z0CAQ4_9BURK</name>
<proteinExistence type="predicted"/>
<dbReference type="InterPro" id="IPR021519">
    <property type="entry name" value="DUF3182"/>
</dbReference>
<dbReference type="SUPFAM" id="SSF56059">
    <property type="entry name" value="Glutathione synthetase ATP-binding domain-like"/>
    <property type="match status" value="1"/>
</dbReference>
<reference evidence="1 2" key="1">
    <citation type="submission" date="2019-03" db="EMBL/GenBank/DDBJ databases">
        <title>Ramlibacter henchirensis DSM 14656, whole genome shotgun sequence.</title>
        <authorList>
            <person name="Zhang X."/>
            <person name="Feng G."/>
            <person name="Zhu H."/>
        </authorList>
    </citation>
    <scope>NUCLEOTIDE SEQUENCE [LARGE SCALE GENOMIC DNA]</scope>
    <source>
        <strain evidence="1 2">DSM 14656</strain>
    </source>
</reference>